<evidence type="ECO:0008006" key="3">
    <source>
        <dbReference type="Google" id="ProtNLM"/>
    </source>
</evidence>
<evidence type="ECO:0000313" key="1">
    <source>
        <dbReference type="EMBL" id="GII24667.1"/>
    </source>
</evidence>
<dbReference type="SUPFAM" id="SSF47413">
    <property type="entry name" value="lambda repressor-like DNA-binding domains"/>
    <property type="match status" value="1"/>
</dbReference>
<dbReference type="InterPro" id="IPR011990">
    <property type="entry name" value="TPR-like_helical_dom_sf"/>
</dbReference>
<proteinExistence type="predicted"/>
<accession>A0A8J3X1Q6</accession>
<dbReference type="GO" id="GO:0003677">
    <property type="term" value="F:DNA binding"/>
    <property type="evidence" value="ECO:0007669"/>
    <property type="project" value="InterPro"/>
</dbReference>
<dbReference type="AlphaFoldDB" id="A0A8J3X1Q6"/>
<comment type="caution">
    <text evidence="1">The sequence shown here is derived from an EMBL/GenBank/DDBJ whole genome shotgun (WGS) entry which is preliminary data.</text>
</comment>
<evidence type="ECO:0000313" key="2">
    <source>
        <dbReference type="Proteomes" id="UP000599074"/>
    </source>
</evidence>
<name>A0A8J3X1Q6_9ACTN</name>
<dbReference type="SUPFAM" id="SSF48452">
    <property type="entry name" value="TPR-like"/>
    <property type="match status" value="1"/>
</dbReference>
<reference evidence="1" key="1">
    <citation type="submission" date="2021-01" db="EMBL/GenBank/DDBJ databases">
        <title>Whole genome shotgun sequence of Planosporangium mesophilum NBRC 109066.</title>
        <authorList>
            <person name="Komaki H."/>
            <person name="Tamura T."/>
        </authorList>
    </citation>
    <scope>NUCLEOTIDE SEQUENCE</scope>
    <source>
        <strain evidence="1">NBRC 109066</strain>
    </source>
</reference>
<dbReference type="Gene3D" id="1.10.260.40">
    <property type="entry name" value="lambda repressor-like DNA-binding domains"/>
    <property type="match status" value="1"/>
</dbReference>
<gene>
    <name evidence="1" type="ORF">Pme01_42640</name>
</gene>
<dbReference type="Gene3D" id="1.25.40.10">
    <property type="entry name" value="Tetratricopeptide repeat domain"/>
    <property type="match status" value="1"/>
</dbReference>
<sequence>MDMPNRGLEPLRVPDEFWHRDDVAAGLRDRDVGALFKLIQRYTGASQTQLGIAAGLEQGYVSRIMAGRKVMAIDVLERIADGCAMPDHARITLGLAARGSLDTVALAIADGSSSTRFDHGSPDQELESLELARRVAVTDVGEETLARLEQAVDDLATRYPVTPPDELLQAVRRHLSYVARLVEARKTLGEHQRLVVVGGWLSLLAATLDIDLKHHRAARAHLRTAQALALQAGHAEIHAWCLETKAWSVLTDGDYSHALALSQAAQRIAPPGSSAHVQATAQEGRAWARLGQRKETSDALNRVAKLVSPMPRPDRPEHHYRYDPGKAVAYTATTLAWVGDPAAESYAREVIYRMRTAETAGRWPRRVASAQLDLALALLAVEKLDEACAHAQNALESGRVVPSNHWRALEVVAAAESRGLLEARDLRETYEAMRRGA</sequence>
<dbReference type="InterPro" id="IPR010982">
    <property type="entry name" value="Lambda_DNA-bd_dom_sf"/>
</dbReference>
<dbReference type="Proteomes" id="UP000599074">
    <property type="component" value="Unassembled WGS sequence"/>
</dbReference>
<dbReference type="EMBL" id="BOON01000040">
    <property type="protein sequence ID" value="GII24667.1"/>
    <property type="molecule type" value="Genomic_DNA"/>
</dbReference>
<protein>
    <recommendedName>
        <fullName evidence="3">Transcriptional regulator</fullName>
    </recommendedName>
</protein>
<keyword evidence="2" id="KW-1185">Reference proteome</keyword>
<dbReference type="InterPro" id="IPR001387">
    <property type="entry name" value="Cro/C1-type_HTH"/>
</dbReference>
<dbReference type="Pfam" id="PF13560">
    <property type="entry name" value="HTH_31"/>
    <property type="match status" value="1"/>
</dbReference>
<organism evidence="1 2">
    <name type="scientific">Planosporangium mesophilum</name>
    <dbReference type="NCBI Taxonomy" id="689768"/>
    <lineage>
        <taxon>Bacteria</taxon>
        <taxon>Bacillati</taxon>
        <taxon>Actinomycetota</taxon>
        <taxon>Actinomycetes</taxon>
        <taxon>Micromonosporales</taxon>
        <taxon>Micromonosporaceae</taxon>
        <taxon>Planosporangium</taxon>
    </lineage>
</organism>
<dbReference type="CDD" id="cd00093">
    <property type="entry name" value="HTH_XRE"/>
    <property type="match status" value="1"/>
</dbReference>